<sequence>MDFLLGNPFSSPVGQRIEKATDGSLQSEDWALNMEICDIINETEEGPKDAFRAVKKRIVGNKNFHEVMLALTVLETCVKNCGHRFHLLVASQDFVEGVLVRTILPKNNPPTIVHDKVLNLIQTVFSSEVPSGQNSVGTDASHGGDSTQHTTSLPIPATLPSDTPITPTAEQIAKLRSELEMVSGNVRVMSEMLTELVPTQAEPADLELLQELNRTCRAMQQRVLELIPRIANEQLTEELLIVNDNLNNVFLRHERFERFRTGQTGKAPREAEAAADLIDMGPDQVATGSLSSQLAGMNLGSSSVRAGLQSLEASGQLEGEFDMFALTRGSSLADQRKEVKYEAPQARDGLAGALDARQQSTGAIPVTQACLMEDIEQWLSTDVGNDAEEPKGVTSEEFDKFLEERAKAADRLPNLSSPSAEGPPGPARGAAPRKKSQEKEDTLFAL</sequence>
<dbReference type="SUPFAM" id="SSF89009">
    <property type="entry name" value="GAT-like domain"/>
    <property type="match status" value="1"/>
</dbReference>
<evidence type="ECO:0000256" key="4">
    <source>
        <dbReference type="PIRNR" id="PIRNR036948"/>
    </source>
</evidence>
<keyword evidence="2 4" id="KW-0813">Transport</keyword>
<accession>A0A8C0MJ58</accession>
<evidence type="ECO:0000256" key="5">
    <source>
        <dbReference type="SAM" id="MobiDB-lite"/>
    </source>
</evidence>
<keyword evidence="3 4" id="KW-0653">Protein transport</keyword>
<dbReference type="PANTHER" id="PTHR13856">
    <property type="entry name" value="VHS DOMAIN CONTAINING PROTEIN FAMILY"/>
    <property type="match status" value="1"/>
</dbReference>
<evidence type="ECO:0000256" key="2">
    <source>
        <dbReference type="ARBA" id="ARBA00022448"/>
    </source>
</evidence>
<proteinExistence type="inferred from homology"/>
<feature type="region of interest" description="Disordered" evidence="5">
    <location>
        <begin position="129"/>
        <end position="165"/>
    </location>
</feature>
<dbReference type="InterPro" id="IPR014645">
    <property type="entry name" value="TOM1"/>
</dbReference>
<feature type="compositionally biased region" description="Basic and acidic residues" evidence="5">
    <location>
        <begin position="435"/>
        <end position="446"/>
    </location>
</feature>
<dbReference type="InterPro" id="IPR002014">
    <property type="entry name" value="VHS_dom"/>
</dbReference>
<evidence type="ECO:0000313" key="9">
    <source>
        <dbReference type="Ensembl" id="ENSCAFP00030010466.1"/>
    </source>
</evidence>
<comment type="similarity">
    <text evidence="1 4">Belongs to the TOM1 family.</text>
</comment>
<dbReference type="Ensembl" id="ENSCAFT00000077340.2">
    <property type="protein sequence ID" value="ENSCAFP00000050300.1"/>
    <property type="gene ID" value="ENSCAFG00000001717.5"/>
</dbReference>
<dbReference type="Pfam" id="PF03127">
    <property type="entry name" value="GAT"/>
    <property type="match status" value="1"/>
</dbReference>
<evidence type="ECO:0000259" key="7">
    <source>
        <dbReference type="PROSITE" id="PS50909"/>
    </source>
</evidence>
<evidence type="ECO:0000259" key="6">
    <source>
        <dbReference type="PROSITE" id="PS50179"/>
    </source>
</evidence>
<dbReference type="Gene3D" id="1.20.58.160">
    <property type="match status" value="1"/>
</dbReference>
<feature type="domain" description="GAT" evidence="7">
    <location>
        <begin position="170"/>
        <end position="258"/>
    </location>
</feature>
<dbReference type="Ensembl" id="ENSCAFT00030011948.1">
    <property type="protein sequence ID" value="ENSCAFP00030010466.1"/>
    <property type="gene ID" value="ENSCAFG00030006384.1"/>
</dbReference>
<reference evidence="8 10" key="1">
    <citation type="journal article" date="2005" name="Nature">
        <title>Genome sequence, comparative analysis and haplotype structure of the domestic dog.</title>
        <authorList>
            <consortium name="Broad Sequencing Platform"/>
            <person name="Lindblad-Toh K."/>
            <person name="Wade C.M."/>
            <person name="Mikkelsen T.S."/>
            <person name="Karlsson E.K."/>
            <person name="Jaffe D.B."/>
            <person name="Kamal M."/>
            <person name="Clamp M."/>
            <person name="Chang J.L."/>
            <person name="Kulbokas E.J. III"/>
            <person name="Zody M.C."/>
            <person name="Mauceli E."/>
            <person name="Xie X."/>
            <person name="Breen M."/>
            <person name="Wayne R.K."/>
            <person name="Ostrander E.A."/>
            <person name="Ponting C.P."/>
            <person name="Galibert F."/>
            <person name="Smith D.R."/>
            <person name="DeJong P.J."/>
            <person name="Kirkness E."/>
            <person name="Alvarez P."/>
            <person name="Biagi T."/>
            <person name="Brockman W."/>
            <person name="Butler J."/>
            <person name="Chin C.W."/>
            <person name="Cook A."/>
            <person name="Cuff J."/>
            <person name="Daly M.J."/>
            <person name="DeCaprio D."/>
            <person name="Gnerre S."/>
            <person name="Grabherr M."/>
            <person name="Kellis M."/>
            <person name="Kleber M."/>
            <person name="Bardeleben C."/>
            <person name="Goodstadt L."/>
            <person name="Heger A."/>
            <person name="Hitte C."/>
            <person name="Kim L."/>
            <person name="Koepfli K.P."/>
            <person name="Parker H.G."/>
            <person name="Pollinger J.P."/>
            <person name="Searle S.M."/>
            <person name="Sutter N.B."/>
            <person name="Thomas R."/>
            <person name="Webber C."/>
            <person name="Baldwin J."/>
            <person name="Abebe A."/>
            <person name="Abouelleil A."/>
            <person name="Aftuck L."/>
            <person name="Ait-Zahra M."/>
            <person name="Aldredge T."/>
            <person name="Allen N."/>
            <person name="An P."/>
            <person name="Anderson S."/>
            <person name="Antoine C."/>
            <person name="Arachchi H."/>
            <person name="Aslam A."/>
            <person name="Ayotte L."/>
            <person name="Bachantsang P."/>
            <person name="Barry A."/>
            <person name="Bayul T."/>
            <person name="Benamara M."/>
            <person name="Berlin A."/>
            <person name="Bessette D."/>
            <person name="Blitshteyn B."/>
            <person name="Bloom T."/>
            <person name="Blye J."/>
            <person name="Boguslavskiy L."/>
            <person name="Bonnet C."/>
            <person name="Boukhgalter B."/>
            <person name="Brown A."/>
            <person name="Cahill P."/>
            <person name="Calixte N."/>
            <person name="Camarata J."/>
            <person name="Cheshatsang Y."/>
            <person name="Chu J."/>
            <person name="Citroen M."/>
            <person name="Collymore A."/>
            <person name="Cooke P."/>
            <person name="Dawoe T."/>
            <person name="Daza R."/>
            <person name="Decktor K."/>
            <person name="DeGray S."/>
            <person name="Dhargay N."/>
            <person name="Dooley K."/>
            <person name="Dooley K."/>
            <person name="Dorje P."/>
            <person name="Dorjee K."/>
            <person name="Dorris L."/>
            <person name="Duffey N."/>
            <person name="Dupes A."/>
            <person name="Egbiremolen O."/>
            <person name="Elong R."/>
            <person name="Falk J."/>
            <person name="Farina A."/>
            <person name="Faro S."/>
            <person name="Ferguson D."/>
            <person name="Ferreira P."/>
            <person name="Fisher S."/>
            <person name="FitzGerald M."/>
            <person name="Foley K."/>
            <person name="Foley C."/>
            <person name="Franke A."/>
            <person name="Friedrich D."/>
            <person name="Gage D."/>
            <person name="Garber M."/>
            <person name="Gearin G."/>
            <person name="Giannoukos G."/>
            <person name="Goode T."/>
            <person name="Goyette A."/>
            <person name="Graham J."/>
            <person name="Grandbois E."/>
            <person name="Gyaltsen K."/>
            <person name="Hafez N."/>
            <person name="Hagopian D."/>
            <person name="Hagos B."/>
            <person name="Hall J."/>
            <person name="Healy C."/>
            <person name="Hegarty R."/>
            <person name="Honan T."/>
            <person name="Horn A."/>
            <person name="Houde N."/>
            <person name="Hughes L."/>
            <person name="Hunnicutt L."/>
            <person name="Husby M."/>
            <person name="Jester B."/>
            <person name="Jones C."/>
            <person name="Kamat A."/>
            <person name="Kanga B."/>
            <person name="Kells C."/>
            <person name="Khazanovich D."/>
            <person name="Kieu A.C."/>
            <person name="Kisner P."/>
            <person name="Kumar M."/>
            <person name="Lance K."/>
            <person name="Landers T."/>
            <person name="Lara M."/>
            <person name="Lee W."/>
            <person name="Leger J.P."/>
            <person name="Lennon N."/>
            <person name="Leuper L."/>
            <person name="LeVine S."/>
            <person name="Liu J."/>
            <person name="Liu X."/>
            <person name="Lokyitsang Y."/>
            <person name="Lokyitsang T."/>
            <person name="Lui A."/>
            <person name="Macdonald J."/>
            <person name="Major J."/>
            <person name="Marabella R."/>
            <person name="Maru K."/>
            <person name="Matthews C."/>
            <person name="McDonough S."/>
            <person name="Mehta T."/>
            <person name="Meldrim J."/>
            <person name="Melnikov A."/>
            <person name="Meneus L."/>
            <person name="Mihalev A."/>
            <person name="Mihova T."/>
            <person name="Miller K."/>
            <person name="Mittelman R."/>
            <person name="Mlenga V."/>
            <person name="Mulrain L."/>
            <person name="Munson G."/>
            <person name="Navidi A."/>
            <person name="Naylor J."/>
            <person name="Nguyen T."/>
            <person name="Nguyen N."/>
            <person name="Nguyen C."/>
            <person name="Nguyen T."/>
            <person name="Nicol R."/>
            <person name="Norbu N."/>
            <person name="Norbu C."/>
            <person name="Novod N."/>
            <person name="Nyima T."/>
            <person name="Olandt P."/>
            <person name="O'Neill B."/>
            <person name="O'Neill K."/>
            <person name="Osman S."/>
            <person name="Oyono L."/>
            <person name="Patti C."/>
            <person name="Perrin D."/>
            <person name="Phunkhang P."/>
            <person name="Pierre F."/>
            <person name="Priest M."/>
            <person name="Rachupka A."/>
            <person name="Raghuraman S."/>
            <person name="Rameau R."/>
            <person name="Ray V."/>
            <person name="Raymond C."/>
            <person name="Rege F."/>
            <person name="Rise C."/>
            <person name="Rogers J."/>
            <person name="Rogov P."/>
            <person name="Sahalie J."/>
            <person name="Settipalli S."/>
            <person name="Sharpe T."/>
            <person name="Shea T."/>
            <person name="Sheehan M."/>
            <person name="Sherpa N."/>
            <person name="Shi J."/>
            <person name="Shih D."/>
            <person name="Sloan J."/>
            <person name="Smith C."/>
            <person name="Sparrow T."/>
            <person name="Stalker J."/>
            <person name="Stange-Thomann N."/>
            <person name="Stavropoulos S."/>
            <person name="Stone C."/>
            <person name="Stone S."/>
            <person name="Sykes S."/>
            <person name="Tchuinga P."/>
            <person name="Tenzing P."/>
            <person name="Tesfaye S."/>
            <person name="Thoulutsang D."/>
            <person name="Thoulutsang Y."/>
            <person name="Topham K."/>
            <person name="Topping I."/>
            <person name="Tsamla T."/>
            <person name="Vassiliev H."/>
            <person name="Venkataraman V."/>
            <person name="Vo A."/>
            <person name="Wangchuk T."/>
            <person name="Wangdi T."/>
            <person name="Weiand M."/>
            <person name="Wilkinson J."/>
            <person name="Wilson A."/>
            <person name="Yadav S."/>
            <person name="Yang S."/>
            <person name="Yang X."/>
            <person name="Young G."/>
            <person name="Yu Q."/>
            <person name="Zainoun J."/>
            <person name="Zembek L."/>
            <person name="Zimmer A."/>
            <person name="Lander E.S."/>
        </authorList>
    </citation>
    <scope>NUCLEOTIDE SEQUENCE [LARGE SCALE GENOMIC DNA]</scope>
    <source>
        <strain evidence="8">Boxer</strain>
    </source>
</reference>
<dbReference type="OrthoDB" id="2018246at2759"/>
<dbReference type="InterPro" id="IPR038425">
    <property type="entry name" value="GAT_sf"/>
</dbReference>
<feature type="region of interest" description="Disordered" evidence="5">
    <location>
        <begin position="383"/>
        <end position="446"/>
    </location>
</feature>
<organism evidence="9 11">
    <name type="scientific">Canis lupus familiaris</name>
    <name type="common">Dog</name>
    <name type="synonym">Canis familiaris</name>
    <dbReference type="NCBI Taxonomy" id="9615"/>
    <lineage>
        <taxon>Eukaryota</taxon>
        <taxon>Metazoa</taxon>
        <taxon>Chordata</taxon>
        <taxon>Craniata</taxon>
        <taxon>Vertebrata</taxon>
        <taxon>Euteleostomi</taxon>
        <taxon>Mammalia</taxon>
        <taxon>Eutheria</taxon>
        <taxon>Laurasiatheria</taxon>
        <taxon>Carnivora</taxon>
        <taxon>Caniformia</taxon>
        <taxon>Canidae</taxon>
        <taxon>Canis</taxon>
    </lineage>
</organism>
<dbReference type="Gene3D" id="1.25.40.90">
    <property type="match status" value="1"/>
</dbReference>
<evidence type="ECO:0000313" key="11">
    <source>
        <dbReference type="Proteomes" id="UP000694429"/>
    </source>
</evidence>
<protein>
    <submittedName>
        <fullName evidence="9">Target of myb1 membrane trafficking protein</fullName>
    </submittedName>
</protein>
<dbReference type="Proteomes" id="UP000002254">
    <property type="component" value="Chromosome 10"/>
</dbReference>
<dbReference type="InterPro" id="IPR004152">
    <property type="entry name" value="GAT_dom"/>
</dbReference>
<dbReference type="PIRSF" id="PIRSF036948">
    <property type="entry name" value="TOM1"/>
    <property type="match status" value="1"/>
</dbReference>
<dbReference type="SMART" id="SM00288">
    <property type="entry name" value="VHS"/>
    <property type="match status" value="1"/>
</dbReference>
<dbReference type="AlphaFoldDB" id="A0A8C0MJ58"/>
<dbReference type="FunFam" id="1.20.58.160:FF:000001">
    <property type="entry name" value="TOM1-like protein 2 isoform X1"/>
    <property type="match status" value="1"/>
</dbReference>
<dbReference type="GO" id="GO:0043130">
    <property type="term" value="F:ubiquitin binding"/>
    <property type="evidence" value="ECO:0007669"/>
    <property type="project" value="InterPro"/>
</dbReference>
<evidence type="ECO:0000256" key="3">
    <source>
        <dbReference type="ARBA" id="ARBA00022927"/>
    </source>
</evidence>
<dbReference type="GO" id="GO:0015031">
    <property type="term" value="P:protein transport"/>
    <property type="evidence" value="ECO:0007669"/>
    <property type="project" value="UniProtKB-UniRule"/>
</dbReference>
<gene>
    <name evidence="9" type="primary">TOM1</name>
</gene>
<feature type="compositionally biased region" description="Basic and acidic residues" evidence="5">
    <location>
        <begin position="397"/>
        <end position="410"/>
    </location>
</feature>
<evidence type="ECO:0000256" key="1">
    <source>
        <dbReference type="ARBA" id="ARBA00007708"/>
    </source>
</evidence>
<dbReference type="CDD" id="cd14236">
    <property type="entry name" value="GAT_TOM1"/>
    <property type="match status" value="1"/>
</dbReference>
<feature type="domain" description="VHS" evidence="6">
    <location>
        <begin position="20"/>
        <end position="123"/>
    </location>
</feature>
<dbReference type="InterPro" id="IPR008942">
    <property type="entry name" value="ENTH_VHS"/>
</dbReference>
<evidence type="ECO:0000313" key="10">
    <source>
        <dbReference type="Proteomes" id="UP000002254"/>
    </source>
</evidence>
<dbReference type="Pfam" id="PF00790">
    <property type="entry name" value="VHS"/>
    <property type="match status" value="1"/>
</dbReference>
<dbReference type="SUPFAM" id="SSF48464">
    <property type="entry name" value="ENTH/VHS domain"/>
    <property type="match status" value="1"/>
</dbReference>
<reference evidence="9" key="2">
    <citation type="submission" date="2019-03" db="EMBL/GenBank/DDBJ databases">
        <authorList>
            <person name="Warren W.C."/>
            <person name="Johnson G.S."/>
        </authorList>
    </citation>
    <scope>NUCLEOTIDE SEQUENCE [LARGE SCALE GENOMIC DNA]</scope>
    <source>
        <strain evidence="9">Basenji</strain>
    </source>
</reference>
<dbReference type="GO" id="GO:0035091">
    <property type="term" value="F:phosphatidylinositol binding"/>
    <property type="evidence" value="ECO:0007669"/>
    <property type="project" value="InterPro"/>
</dbReference>
<feature type="compositionally biased region" description="Polar residues" evidence="5">
    <location>
        <begin position="129"/>
        <end position="153"/>
    </location>
</feature>
<reference evidence="9" key="3">
    <citation type="submission" date="2025-05" db="UniProtKB">
        <authorList>
            <consortium name="Ensembl"/>
        </authorList>
    </citation>
    <scope>IDENTIFICATION</scope>
</reference>
<dbReference type="PROSITE" id="PS50909">
    <property type="entry name" value="GAT"/>
    <property type="match status" value="1"/>
</dbReference>
<name>A0A8C0MJ58_CANLF</name>
<dbReference type="PANTHER" id="PTHR13856:SF32">
    <property type="entry name" value="TARGET OF MYB1 MEMBRANE TRAFFICKING PROTEIN"/>
    <property type="match status" value="1"/>
</dbReference>
<dbReference type="Proteomes" id="UP000694429">
    <property type="component" value="Chromosome 10"/>
</dbReference>
<evidence type="ECO:0000313" key="8">
    <source>
        <dbReference type="Ensembl" id="ENSCAFP00000050300.1"/>
    </source>
</evidence>
<dbReference type="PROSITE" id="PS50179">
    <property type="entry name" value="VHS"/>
    <property type="match status" value="1"/>
</dbReference>